<dbReference type="AlphaFoldDB" id="A0A1N7LLS6"/>
<dbReference type="GO" id="GO:0016747">
    <property type="term" value="F:acyltransferase activity, transferring groups other than amino-acyl groups"/>
    <property type="evidence" value="ECO:0007669"/>
    <property type="project" value="InterPro"/>
</dbReference>
<dbReference type="InterPro" id="IPR000182">
    <property type="entry name" value="GNAT_dom"/>
</dbReference>
<dbReference type="Proteomes" id="UP000185639">
    <property type="component" value="Unassembled WGS sequence"/>
</dbReference>
<proteinExistence type="predicted"/>
<keyword evidence="2" id="KW-0808">Transferase</keyword>
<dbReference type="Gene3D" id="3.40.630.30">
    <property type="match status" value="1"/>
</dbReference>
<gene>
    <name evidence="2" type="ORF">SAMN05421686_10476</name>
</gene>
<protein>
    <submittedName>
        <fullName evidence="2">Protein N-acetyltransferase, RimJ/RimL family</fullName>
    </submittedName>
</protein>
<reference evidence="3" key="1">
    <citation type="submission" date="2017-01" db="EMBL/GenBank/DDBJ databases">
        <authorList>
            <person name="Varghese N."/>
            <person name="Submissions S."/>
        </authorList>
    </citation>
    <scope>NUCLEOTIDE SEQUENCE [LARGE SCALE GENOMIC DNA]</scope>
    <source>
        <strain evidence="3">DSM 24913</strain>
    </source>
</reference>
<keyword evidence="3" id="KW-1185">Reference proteome</keyword>
<feature type="domain" description="N-acetyltransferase" evidence="1">
    <location>
        <begin position="22"/>
        <end position="150"/>
    </location>
</feature>
<evidence type="ECO:0000313" key="2">
    <source>
        <dbReference type="EMBL" id="SIS74790.1"/>
    </source>
</evidence>
<evidence type="ECO:0000313" key="3">
    <source>
        <dbReference type="Proteomes" id="UP000185639"/>
    </source>
</evidence>
<organism evidence="2 3">
    <name type="scientific">Thalassolituus maritimus</name>
    <dbReference type="NCBI Taxonomy" id="484498"/>
    <lineage>
        <taxon>Bacteria</taxon>
        <taxon>Pseudomonadati</taxon>
        <taxon>Pseudomonadota</taxon>
        <taxon>Gammaproteobacteria</taxon>
        <taxon>Oceanospirillales</taxon>
        <taxon>Oceanospirillaceae</taxon>
        <taxon>Thalassolituus</taxon>
    </lineage>
</organism>
<dbReference type="OrthoDB" id="9801656at2"/>
<sequence>MFSNDFKSILPIEKDDLKVCLFTLDDISERYIGWLNNKELVRFSNQRFMNHDEASCREFFDSVSRSNSVFLAVKHNVHGHIGTMTVHFNQRHGTADMGILIGETSAPGAGSTAWLMVMDKVLSLPGLRKVTAGTLGCNKAMLGVIRKSDMVPDGIRVQHELVEGVAFDMLHFARFSYD</sequence>
<evidence type="ECO:0000259" key="1">
    <source>
        <dbReference type="Pfam" id="PF13302"/>
    </source>
</evidence>
<dbReference type="STRING" id="484498.SAMN05421686_10476"/>
<name>A0A1N7LLS6_9GAMM</name>
<dbReference type="Pfam" id="PF13302">
    <property type="entry name" value="Acetyltransf_3"/>
    <property type="match status" value="1"/>
</dbReference>
<dbReference type="SUPFAM" id="SSF55729">
    <property type="entry name" value="Acyl-CoA N-acyltransferases (Nat)"/>
    <property type="match status" value="1"/>
</dbReference>
<accession>A0A1N7LLS6</accession>
<dbReference type="InterPro" id="IPR016181">
    <property type="entry name" value="Acyl_CoA_acyltransferase"/>
</dbReference>
<dbReference type="RefSeq" id="WP_076514948.1">
    <property type="nucleotide sequence ID" value="NZ_FTOH01000004.1"/>
</dbReference>
<dbReference type="EMBL" id="FTOH01000004">
    <property type="protein sequence ID" value="SIS74790.1"/>
    <property type="molecule type" value="Genomic_DNA"/>
</dbReference>